<evidence type="ECO:0000256" key="3">
    <source>
        <dbReference type="ARBA" id="ARBA00022559"/>
    </source>
</evidence>
<dbReference type="Pfam" id="PF00141">
    <property type="entry name" value="peroxidase"/>
    <property type="match status" value="1"/>
</dbReference>
<proteinExistence type="inferred from homology"/>
<accession>A0A059AIT6</accession>
<dbReference type="GO" id="GO:0004601">
    <property type="term" value="F:peroxidase activity"/>
    <property type="evidence" value="ECO:0000318"/>
    <property type="project" value="GO_Central"/>
</dbReference>
<evidence type="ECO:0000256" key="2">
    <source>
        <dbReference type="ARBA" id="ARBA00012313"/>
    </source>
</evidence>
<evidence type="ECO:0000256" key="1">
    <source>
        <dbReference type="ARBA" id="ARBA00000189"/>
    </source>
</evidence>
<gene>
    <name evidence="12" type="ORF">EUGRSUZ_J02563</name>
</gene>
<protein>
    <recommendedName>
        <fullName evidence="2">peroxidase</fullName>
        <ecNumber evidence="2">1.11.1.7</ecNumber>
    </recommendedName>
</protein>
<dbReference type="GO" id="GO:0020037">
    <property type="term" value="F:heme binding"/>
    <property type="evidence" value="ECO:0007669"/>
    <property type="project" value="InterPro"/>
</dbReference>
<keyword evidence="5 9" id="KW-0479">Metal-binding</keyword>
<feature type="binding site" evidence="9">
    <location>
        <position position="97"/>
    </location>
    <ligand>
        <name>Ca(2+)</name>
        <dbReference type="ChEBI" id="CHEBI:29108"/>
        <label>2</label>
    </ligand>
</feature>
<dbReference type="AlphaFoldDB" id="A0A059AIT6"/>
<organism evidence="12">
    <name type="scientific">Eucalyptus grandis</name>
    <name type="common">Flooded gum</name>
    <dbReference type="NCBI Taxonomy" id="71139"/>
    <lineage>
        <taxon>Eukaryota</taxon>
        <taxon>Viridiplantae</taxon>
        <taxon>Streptophyta</taxon>
        <taxon>Embryophyta</taxon>
        <taxon>Tracheophyta</taxon>
        <taxon>Spermatophyta</taxon>
        <taxon>Magnoliopsida</taxon>
        <taxon>eudicotyledons</taxon>
        <taxon>Gunneridae</taxon>
        <taxon>Pentapetalae</taxon>
        <taxon>rosids</taxon>
        <taxon>malvids</taxon>
        <taxon>Myrtales</taxon>
        <taxon>Myrtaceae</taxon>
        <taxon>Myrtoideae</taxon>
        <taxon>Eucalypteae</taxon>
        <taxon>Eucalyptus</taxon>
    </lineage>
</organism>
<feature type="domain" description="Plant heme peroxidase family profile" evidence="11">
    <location>
        <begin position="13"/>
        <end position="179"/>
    </location>
</feature>
<comment type="catalytic activity">
    <reaction evidence="1">
        <text>2 a phenolic donor + H2O2 = 2 a phenolic radical donor + 2 H2O</text>
        <dbReference type="Rhea" id="RHEA:56136"/>
        <dbReference type="ChEBI" id="CHEBI:15377"/>
        <dbReference type="ChEBI" id="CHEBI:16240"/>
        <dbReference type="ChEBI" id="CHEBI:139520"/>
        <dbReference type="ChEBI" id="CHEBI:139521"/>
        <dbReference type="EC" id="1.11.1.7"/>
    </reaction>
</comment>
<evidence type="ECO:0000256" key="5">
    <source>
        <dbReference type="ARBA" id="ARBA00022723"/>
    </source>
</evidence>
<dbReference type="EC" id="1.11.1.7" evidence="2"/>
<name>A0A059AIT6_EUCGR</name>
<dbReference type="GO" id="GO:0006979">
    <property type="term" value="P:response to oxidative stress"/>
    <property type="evidence" value="ECO:0007669"/>
    <property type="project" value="InterPro"/>
</dbReference>
<feature type="binding site" description="axial binding residue" evidence="9">
    <location>
        <position position="96"/>
    </location>
    <ligand>
        <name>heme b</name>
        <dbReference type="ChEBI" id="CHEBI:60344"/>
    </ligand>
    <ligandPart>
        <name>Fe</name>
        <dbReference type="ChEBI" id="CHEBI:18248"/>
    </ligandPart>
</feature>
<dbReference type="PRINTS" id="PR00458">
    <property type="entry name" value="PEROXIDASE"/>
</dbReference>
<evidence type="ECO:0000256" key="4">
    <source>
        <dbReference type="ARBA" id="ARBA00022617"/>
    </source>
</evidence>
<dbReference type="OMA" id="FARAYQY"/>
<evidence type="ECO:0000259" key="11">
    <source>
        <dbReference type="PROSITE" id="PS50873"/>
    </source>
</evidence>
<evidence type="ECO:0000313" key="12">
    <source>
        <dbReference type="EMBL" id="KCW53310.1"/>
    </source>
</evidence>
<comment type="cofactor">
    <cofactor evidence="9">
        <name>heme b</name>
        <dbReference type="ChEBI" id="CHEBI:60344"/>
    </cofactor>
    <text evidence="9">Binds 1 heme b (iron(II)-protoporphyrin IX) group per subunit.</text>
</comment>
<dbReference type="GO" id="GO:0046872">
    <property type="term" value="F:metal ion binding"/>
    <property type="evidence" value="ECO:0007669"/>
    <property type="project" value="UniProtKB-KW"/>
</dbReference>
<evidence type="ECO:0000256" key="9">
    <source>
        <dbReference type="PIRSR" id="PIRSR600823-3"/>
    </source>
</evidence>
<keyword evidence="7 9" id="KW-0408">Iron</keyword>
<comment type="cofactor">
    <cofactor evidence="9">
        <name>Ca(2+)</name>
        <dbReference type="ChEBI" id="CHEBI:29108"/>
    </cofactor>
    <text evidence="9">Binds 2 calcium ions per subunit.</text>
</comment>
<evidence type="ECO:0000256" key="8">
    <source>
        <dbReference type="PIRSR" id="PIRSR600823-2"/>
    </source>
</evidence>
<dbReference type="SUPFAM" id="SSF48113">
    <property type="entry name" value="Heme-dependent peroxidases"/>
    <property type="match status" value="1"/>
</dbReference>
<comment type="similarity">
    <text evidence="10">Belongs to the peroxidase family.</text>
</comment>
<dbReference type="PROSITE" id="PS50873">
    <property type="entry name" value="PEROXIDASE_4"/>
    <property type="match status" value="1"/>
</dbReference>
<sequence length="180" mass="19501">MHSAPNHDLCDLVEKKCCRVVSCADIATIAAHDSIFLSGRPEYDVPLGRRDELASASVNETTKNLPSPAQSASQILAALAKKSFDATNVVTLSGAHTIGLGHCGSFTDRLYPTPDPAMEKSFARAYQYEDPTTRDIVTSFAKDLELFFERFVLAMTKMGQLGLLTGTKGEIQARCSARNS</sequence>
<dbReference type="GO" id="GO:0140825">
    <property type="term" value="F:lactoperoxidase activity"/>
    <property type="evidence" value="ECO:0007669"/>
    <property type="project" value="UniProtKB-EC"/>
</dbReference>
<dbReference type="STRING" id="71139.A0A059AIT6"/>
<dbReference type="InParanoid" id="A0A059AIT6"/>
<evidence type="ECO:0000256" key="6">
    <source>
        <dbReference type="ARBA" id="ARBA00023002"/>
    </source>
</evidence>
<keyword evidence="9" id="KW-0106">Calcium</keyword>
<reference evidence="12" key="1">
    <citation type="submission" date="2013-07" db="EMBL/GenBank/DDBJ databases">
        <title>The genome of Eucalyptus grandis.</title>
        <authorList>
            <person name="Schmutz J."/>
            <person name="Hayes R."/>
            <person name="Myburg A."/>
            <person name="Tuskan G."/>
            <person name="Grattapaglia D."/>
            <person name="Rokhsar D.S."/>
        </authorList>
    </citation>
    <scope>NUCLEOTIDE SEQUENCE</scope>
    <source>
        <tissue evidence="12">Leaf extractions</tissue>
    </source>
</reference>
<evidence type="ECO:0000256" key="7">
    <source>
        <dbReference type="ARBA" id="ARBA00023004"/>
    </source>
</evidence>
<evidence type="ECO:0000256" key="10">
    <source>
        <dbReference type="RuleBase" id="RU004241"/>
    </source>
</evidence>
<dbReference type="InterPro" id="IPR010255">
    <property type="entry name" value="Haem_peroxidase_sf"/>
</dbReference>
<feature type="binding site" evidence="8">
    <location>
        <position position="66"/>
    </location>
    <ligand>
        <name>substrate</name>
    </ligand>
</feature>
<keyword evidence="4" id="KW-0349">Heme</keyword>
<dbReference type="GO" id="GO:0009505">
    <property type="term" value="C:plant-type cell wall"/>
    <property type="evidence" value="ECO:0000318"/>
    <property type="project" value="GO_Central"/>
</dbReference>
<keyword evidence="3" id="KW-0575">Peroxidase</keyword>
<dbReference type="InterPro" id="IPR000823">
    <property type="entry name" value="Peroxidase_pln"/>
</dbReference>
<dbReference type="PANTHER" id="PTHR31517">
    <property type="match status" value="1"/>
</dbReference>
<dbReference type="EMBL" id="KK198762">
    <property type="protein sequence ID" value="KCW53310.1"/>
    <property type="molecule type" value="Genomic_DNA"/>
</dbReference>
<dbReference type="InterPro" id="IPR002016">
    <property type="entry name" value="Haem_peroxidase"/>
</dbReference>
<dbReference type="Gene3D" id="1.10.420.10">
    <property type="entry name" value="Peroxidase, domain 2"/>
    <property type="match status" value="2"/>
</dbReference>
<dbReference type="Gene3D" id="1.10.520.10">
    <property type="match status" value="2"/>
</dbReference>
<dbReference type="Gramene" id="KCW53310">
    <property type="protein sequence ID" value="KCW53310"/>
    <property type="gene ID" value="EUGRSUZ_J02563"/>
</dbReference>
<dbReference type="PANTHER" id="PTHR31517:SF84">
    <property type="entry name" value="PEROXIDASE"/>
    <property type="match status" value="1"/>
</dbReference>
<dbReference type="PRINTS" id="PR00461">
    <property type="entry name" value="PLPEROXIDASE"/>
</dbReference>
<keyword evidence="6" id="KW-0560">Oxidoreductase</keyword>
<dbReference type="GO" id="GO:0006950">
    <property type="term" value="P:response to stress"/>
    <property type="evidence" value="ECO:0000318"/>
    <property type="project" value="GO_Central"/>
</dbReference>